<evidence type="ECO:0008006" key="9">
    <source>
        <dbReference type="Google" id="ProtNLM"/>
    </source>
</evidence>
<dbReference type="EMBL" id="DMNG01000132">
    <property type="protein sequence ID" value="HAN24455.1"/>
    <property type="molecule type" value="Genomic_DNA"/>
</dbReference>
<comment type="caution">
    <text evidence="7">The sequence shown here is derived from an EMBL/GenBank/DDBJ whole genome shotgun (WGS) entry which is preliminary data.</text>
</comment>
<sequence length="543" mass="55493">MPTLRPMGEAAVLVEVDTLDAALALHASLAASVVPGVHELVPAARTVLVRFDPRATTRAAVARWVTDAAASPPRDAAPAAVTVLEVVYDGDDLDETARLLGVDAPALVAAHTGAEWTVAFTGFAPGFGYLVRADWPFDVPRLDAPRTRVPVGSVGLAGAFSGAYPRATPGGWRLIGRTDAPLFDPRGARPALLEPGAAVRFVSARDVVRGAVRADAAGGTVAEPGRAPGAPNPEPAMPGPALDSARGTPAAAPGALTTPNVEPTAPRRAFEVLRVGVSATLQDLGRPHLAHLGIARSGALDRAALRVANRLVGNVEGDAGIEVVGGGTALRATCDLWVAVTGAWGEVTVDRVPIGAYVATAWPAGSVLEIGWPRRGIRTIVAVRGGVDVPLEAGSRATDTLSALGPAPLGAGDLLSIGADPASPIPVVDAFPWTAPAETLELPVALGPRDDWFTRTAVDALFARPWRVSTDSDRVGMRLDGPLLARTRDGELPSEGMVPGALQVPPSGRPTILLADGPVTGGYPVIGVIPDAVLGLLAQAAPG</sequence>
<evidence type="ECO:0000256" key="4">
    <source>
        <dbReference type="SAM" id="MobiDB-lite"/>
    </source>
</evidence>
<dbReference type="GO" id="GO:0005524">
    <property type="term" value="F:ATP binding"/>
    <property type="evidence" value="ECO:0007669"/>
    <property type="project" value="UniProtKB-KW"/>
</dbReference>
<dbReference type="InterPro" id="IPR003778">
    <property type="entry name" value="CT_A_B"/>
</dbReference>
<keyword evidence="3" id="KW-0067">ATP-binding</keyword>
<dbReference type="Proteomes" id="UP000257479">
    <property type="component" value="Unassembled WGS sequence"/>
</dbReference>
<dbReference type="PANTHER" id="PTHR43309:SF3">
    <property type="entry name" value="5-OXOPROLINASE SUBUNIT C"/>
    <property type="match status" value="1"/>
</dbReference>
<keyword evidence="1" id="KW-0547">Nucleotide-binding</keyword>
<dbReference type="InterPro" id="IPR003833">
    <property type="entry name" value="CT_C_D"/>
</dbReference>
<dbReference type="Pfam" id="PF02682">
    <property type="entry name" value="CT_C_D"/>
    <property type="match status" value="1"/>
</dbReference>
<feature type="region of interest" description="Disordered" evidence="4">
    <location>
        <begin position="217"/>
        <end position="262"/>
    </location>
</feature>
<evidence type="ECO:0000256" key="1">
    <source>
        <dbReference type="ARBA" id="ARBA00022741"/>
    </source>
</evidence>
<evidence type="ECO:0000259" key="6">
    <source>
        <dbReference type="SMART" id="SM00797"/>
    </source>
</evidence>
<protein>
    <recommendedName>
        <fullName evidence="9">Kinase A inhibitor</fullName>
    </recommendedName>
</protein>
<dbReference type="SUPFAM" id="SSF160467">
    <property type="entry name" value="PH0987 N-terminal domain-like"/>
    <property type="match status" value="1"/>
</dbReference>
<feature type="non-terminal residue" evidence="7">
    <location>
        <position position="543"/>
    </location>
</feature>
<dbReference type="Gene3D" id="3.30.1360.40">
    <property type="match status" value="1"/>
</dbReference>
<dbReference type="InterPro" id="IPR029000">
    <property type="entry name" value="Cyclophilin-like_dom_sf"/>
</dbReference>
<keyword evidence="2" id="KW-0378">Hydrolase</keyword>
<gene>
    <name evidence="7" type="ORF">DCP95_07770</name>
</gene>
<accession>A0A3C1KCS3</accession>
<dbReference type="SUPFAM" id="SSF50891">
    <property type="entry name" value="Cyclophilin-like"/>
    <property type="match status" value="2"/>
</dbReference>
<dbReference type="InterPro" id="IPR052708">
    <property type="entry name" value="PxpC"/>
</dbReference>
<feature type="domain" description="Carboxyltransferase" evidence="5">
    <location>
        <begin position="2"/>
        <end position="193"/>
    </location>
</feature>
<evidence type="ECO:0000313" key="7">
    <source>
        <dbReference type="EMBL" id="HAN24455.1"/>
    </source>
</evidence>
<evidence type="ECO:0000313" key="8">
    <source>
        <dbReference type="Proteomes" id="UP000257479"/>
    </source>
</evidence>
<organism evidence="7 8">
    <name type="scientific">Microbacterium ginsengisoli</name>
    <dbReference type="NCBI Taxonomy" id="400772"/>
    <lineage>
        <taxon>Bacteria</taxon>
        <taxon>Bacillati</taxon>
        <taxon>Actinomycetota</taxon>
        <taxon>Actinomycetes</taxon>
        <taxon>Micrococcales</taxon>
        <taxon>Microbacteriaceae</taxon>
        <taxon>Microbacterium</taxon>
    </lineage>
</organism>
<dbReference type="SMART" id="SM00797">
    <property type="entry name" value="AHS2"/>
    <property type="match status" value="1"/>
</dbReference>
<dbReference type="Pfam" id="PF02626">
    <property type="entry name" value="CT_A_B"/>
    <property type="match status" value="1"/>
</dbReference>
<evidence type="ECO:0000256" key="3">
    <source>
        <dbReference type="ARBA" id="ARBA00022840"/>
    </source>
</evidence>
<dbReference type="Gene3D" id="2.40.100.10">
    <property type="entry name" value="Cyclophilin-like"/>
    <property type="match status" value="2"/>
</dbReference>
<dbReference type="SMART" id="SM00796">
    <property type="entry name" value="AHS1"/>
    <property type="match status" value="1"/>
</dbReference>
<evidence type="ECO:0000259" key="5">
    <source>
        <dbReference type="SMART" id="SM00796"/>
    </source>
</evidence>
<dbReference type="GO" id="GO:0016787">
    <property type="term" value="F:hydrolase activity"/>
    <property type="evidence" value="ECO:0007669"/>
    <property type="project" value="UniProtKB-KW"/>
</dbReference>
<proteinExistence type="predicted"/>
<feature type="compositionally biased region" description="Low complexity" evidence="4">
    <location>
        <begin position="245"/>
        <end position="259"/>
    </location>
</feature>
<evidence type="ECO:0000256" key="2">
    <source>
        <dbReference type="ARBA" id="ARBA00022801"/>
    </source>
</evidence>
<name>A0A3C1KCS3_9MICO</name>
<dbReference type="PANTHER" id="PTHR43309">
    <property type="entry name" value="5-OXOPROLINASE SUBUNIT C"/>
    <property type="match status" value="1"/>
</dbReference>
<dbReference type="AlphaFoldDB" id="A0A3C1KCS3"/>
<reference evidence="7 8" key="1">
    <citation type="journal article" date="2018" name="Nat. Biotechnol.">
        <title>A standardized bacterial taxonomy based on genome phylogeny substantially revises the tree of life.</title>
        <authorList>
            <person name="Parks D.H."/>
            <person name="Chuvochina M."/>
            <person name="Waite D.W."/>
            <person name="Rinke C."/>
            <person name="Skarshewski A."/>
            <person name="Chaumeil P.A."/>
            <person name="Hugenholtz P."/>
        </authorList>
    </citation>
    <scope>NUCLEOTIDE SEQUENCE [LARGE SCALE GENOMIC DNA]</scope>
    <source>
        <strain evidence="7">UBA9152</strain>
    </source>
</reference>
<feature type="domain" description="Carboxyltransferase" evidence="6">
    <location>
        <begin position="291"/>
        <end position="543"/>
    </location>
</feature>
<dbReference type="NCBIfam" id="TIGR00724">
    <property type="entry name" value="urea_amlyse_rel"/>
    <property type="match status" value="1"/>
</dbReference>